<keyword evidence="2" id="KW-1185">Reference proteome</keyword>
<dbReference type="EMBL" id="CP036318">
    <property type="protein sequence ID" value="QDV58734.1"/>
    <property type="molecule type" value="Genomic_DNA"/>
</dbReference>
<reference evidence="1 2" key="1">
    <citation type="submission" date="2019-02" db="EMBL/GenBank/DDBJ databases">
        <title>Deep-cultivation of Planctomycetes and their phenomic and genomic characterization uncovers novel biology.</title>
        <authorList>
            <person name="Wiegand S."/>
            <person name="Jogler M."/>
            <person name="Boedeker C."/>
            <person name="Pinto D."/>
            <person name="Vollmers J."/>
            <person name="Rivas-Marin E."/>
            <person name="Kohn T."/>
            <person name="Peeters S.H."/>
            <person name="Heuer A."/>
            <person name="Rast P."/>
            <person name="Oberbeckmann S."/>
            <person name="Bunk B."/>
            <person name="Jeske O."/>
            <person name="Meyerdierks A."/>
            <person name="Storesund J.E."/>
            <person name="Kallscheuer N."/>
            <person name="Luecker S."/>
            <person name="Lage O.M."/>
            <person name="Pohl T."/>
            <person name="Merkel B.J."/>
            <person name="Hornburger P."/>
            <person name="Mueller R.-W."/>
            <person name="Bruemmer F."/>
            <person name="Labrenz M."/>
            <person name="Spormann A.M."/>
            <person name="Op den Camp H."/>
            <person name="Overmann J."/>
            <person name="Amann R."/>
            <person name="Jetten M.S.M."/>
            <person name="Mascher T."/>
            <person name="Medema M.H."/>
            <person name="Devos D.P."/>
            <person name="Kaster A.-K."/>
            <person name="Ovreas L."/>
            <person name="Rohde M."/>
            <person name="Galperin M.Y."/>
            <person name="Jogler C."/>
        </authorList>
    </citation>
    <scope>NUCLEOTIDE SEQUENCE [LARGE SCALE GENOMIC DNA]</scope>
    <source>
        <strain evidence="1 2">Mal33</strain>
    </source>
</reference>
<dbReference type="Proteomes" id="UP000316770">
    <property type="component" value="Chromosome"/>
</dbReference>
<gene>
    <name evidence="1" type="ORF">Mal33_47590</name>
</gene>
<accession>A0A518J067</accession>
<sequence>MVAFRSAKVRSDSAFFRGAKGDQRAFPATQIRARSASECYHITRLRVVLVCRSPTIVAFRSAKVRSDSPHFRGAKGDQQAFPPTQIPARSASECYRITRLRVVLVCRSPTMVAFRSAKVRSDSSLFRGAKGDQRAFPVTQIRARSASECYRITRLRFVLVYSDSQPMVAFRSAKVRSARRAFAKRKATNEPSHCRQYQHEAQASDSRTTRLRFVLV</sequence>
<evidence type="ECO:0000313" key="2">
    <source>
        <dbReference type="Proteomes" id="UP000316770"/>
    </source>
</evidence>
<dbReference type="AlphaFoldDB" id="A0A518J067"/>
<evidence type="ECO:0000313" key="1">
    <source>
        <dbReference type="EMBL" id="QDV58734.1"/>
    </source>
</evidence>
<name>A0A518J067_9BACT</name>
<proteinExistence type="predicted"/>
<protein>
    <submittedName>
        <fullName evidence="1">Uncharacterized protein</fullName>
    </submittedName>
</protein>
<organism evidence="1 2">
    <name type="scientific">Rosistilla oblonga</name>
    <dbReference type="NCBI Taxonomy" id="2527990"/>
    <lineage>
        <taxon>Bacteria</taxon>
        <taxon>Pseudomonadati</taxon>
        <taxon>Planctomycetota</taxon>
        <taxon>Planctomycetia</taxon>
        <taxon>Pirellulales</taxon>
        <taxon>Pirellulaceae</taxon>
        <taxon>Rosistilla</taxon>
    </lineage>
</organism>